<dbReference type="Gene3D" id="3.40.50.150">
    <property type="entry name" value="Vaccinia Virus protein VP39"/>
    <property type="match status" value="1"/>
</dbReference>
<evidence type="ECO:0000313" key="4">
    <source>
        <dbReference type="Proteomes" id="UP000054248"/>
    </source>
</evidence>
<dbReference type="SUPFAM" id="SSF53335">
    <property type="entry name" value="S-adenosyl-L-methionine-dependent methyltransferases"/>
    <property type="match status" value="1"/>
</dbReference>
<name>A0A0C3QDH6_9AGAM</name>
<dbReference type="STRING" id="1051891.A0A0C3QDH6"/>
<dbReference type="InterPro" id="IPR029063">
    <property type="entry name" value="SAM-dependent_MTases_sf"/>
</dbReference>
<evidence type="ECO:0000313" key="3">
    <source>
        <dbReference type="EMBL" id="KIO23671.1"/>
    </source>
</evidence>
<reference evidence="3 4" key="1">
    <citation type="submission" date="2014-04" db="EMBL/GenBank/DDBJ databases">
        <authorList>
            <consortium name="DOE Joint Genome Institute"/>
            <person name="Kuo A."/>
            <person name="Girlanda M."/>
            <person name="Perotto S."/>
            <person name="Kohler A."/>
            <person name="Nagy L.G."/>
            <person name="Floudas D."/>
            <person name="Copeland A."/>
            <person name="Barry K.W."/>
            <person name="Cichocki N."/>
            <person name="Veneault-Fourrey C."/>
            <person name="LaButti K."/>
            <person name="Lindquist E.A."/>
            <person name="Lipzen A."/>
            <person name="Lundell T."/>
            <person name="Morin E."/>
            <person name="Murat C."/>
            <person name="Sun H."/>
            <person name="Tunlid A."/>
            <person name="Henrissat B."/>
            <person name="Grigoriev I.V."/>
            <person name="Hibbett D.S."/>
            <person name="Martin F."/>
            <person name="Nordberg H.P."/>
            <person name="Cantor M.N."/>
            <person name="Hua S.X."/>
        </authorList>
    </citation>
    <scope>NUCLEOTIDE SEQUENCE [LARGE SCALE GENOMIC DNA]</scope>
    <source>
        <strain evidence="3 4">MUT 4182</strain>
    </source>
</reference>
<accession>A0A0C3QDH6</accession>
<dbReference type="CDD" id="cd02440">
    <property type="entry name" value="AdoMet_MTases"/>
    <property type="match status" value="1"/>
</dbReference>
<reference evidence="4" key="2">
    <citation type="submission" date="2015-01" db="EMBL/GenBank/DDBJ databases">
        <title>Evolutionary Origins and Diversification of the Mycorrhizal Mutualists.</title>
        <authorList>
            <consortium name="DOE Joint Genome Institute"/>
            <consortium name="Mycorrhizal Genomics Consortium"/>
            <person name="Kohler A."/>
            <person name="Kuo A."/>
            <person name="Nagy L.G."/>
            <person name="Floudas D."/>
            <person name="Copeland A."/>
            <person name="Barry K.W."/>
            <person name="Cichocki N."/>
            <person name="Veneault-Fourrey C."/>
            <person name="LaButti K."/>
            <person name="Lindquist E.A."/>
            <person name="Lipzen A."/>
            <person name="Lundell T."/>
            <person name="Morin E."/>
            <person name="Murat C."/>
            <person name="Riley R."/>
            <person name="Ohm R."/>
            <person name="Sun H."/>
            <person name="Tunlid A."/>
            <person name="Henrissat B."/>
            <person name="Grigoriev I.V."/>
            <person name="Hibbett D.S."/>
            <person name="Martin F."/>
        </authorList>
    </citation>
    <scope>NUCLEOTIDE SEQUENCE [LARGE SCALE GENOMIC DNA]</scope>
    <source>
        <strain evidence="4">MUT 4182</strain>
    </source>
</reference>
<dbReference type="InterPro" id="IPR025714">
    <property type="entry name" value="Methyltranfer_dom"/>
</dbReference>
<dbReference type="AlphaFoldDB" id="A0A0C3QDH6"/>
<proteinExistence type="predicted"/>
<feature type="region of interest" description="Disordered" evidence="1">
    <location>
        <begin position="1"/>
        <end position="26"/>
    </location>
</feature>
<dbReference type="OrthoDB" id="2013972at2759"/>
<dbReference type="HOGENOM" id="CLU_010595_5_2_1"/>
<evidence type="ECO:0000259" key="2">
    <source>
        <dbReference type="Pfam" id="PF13847"/>
    </source>
</evidence>
<sequence>MADKSITSTTDSTNAETRNTSKALDTRSFQELNDSYKLPVDSTEHSRLDLQHEAKAISGTSSMSALGLGNGTAARRITAFSYSHNIFISLRAIEMAETFPDAEVLGIDLRLPSVLQDPSHPVPSNCSFKIADANRDMEALGSVFDIVHERCVDAGIHDWELFFYEAARILRPNGVLLLVSANPQLVDEKGRILPIQRPGSCIIEAHMKKPPFKLGHTFWKSMLENNPNYTDVRLEEVLVPIGPWPVNVGENERRLAELMQEDHLRLWPAFKAILLRNGDLSEDFVDKLCEGAMKEIRELPPQVHGYAKWAFAAAVRNESSWTSRKEPWQEPPGFDMSDYVVRPLPKE</sequence>
<protein>
    <recommendedName>
        <fullName evidence="2">Methyltransferase domain-containing protein</fullName>
    </recommendedName>
</protein>
<dbReference type="EMBL" id="KN823079">
    <property type="protein sequence ID" value="KIO23671.1"/>
    <property type="molecule type" value="Genomic_DNA"/>
</dbReference>
<keyword evidence="4" id="KW-1185">Reference proteome</keyword>
<feature type="domain" description="Methyltransferase" evidence="2">
    <location>
        <begin position="93"/>
        <end position="186"/>
    </location>
</feature>
<dbReference type="Pfam" id="PF13847">
    <property type="entry name" value="Methyltransf_31"/>
    <property type="match status" value="1"/>
</dbReference>
<dbReference type="Proteomes" id="UP000054248">
    <property type="component" value="Unassembled WGS sequence"/>
</dbReference>
<evidence type="ECO:0000256" key="1">
    <source>
        <dbReference type="SAM" id="MobiDB-lite"/>
    </source>
</evidence>
<organism evidence="3 4">
    <name type="scientific">Tulasnella calospora MUT 4182</name>
    <dbReference type="NCBI Taxonomy" id="1051891"/>
    <lineage>
        <taxon>Eukaryota</taxon>
        <taxon>Fungi</taxon>
        <taxon>Dikarya</taxon>
        <taxon>Basidiomycota</taxon>
        <taxon>Agaricomycotina</taxon>
        <taxon>Agaricomycetes</taxon>
        <taxon>Cantharellales</taxon>
        <taxon>Tulasnellaceae</taxon>
        <taxon>Tulasnella</taxon>
    </lineage>
</organism>
<gene>
    <name evidence="3" type="ORF">M407DRAFT_26873</name>
</gene>